<dbReference type="PANTHER" id="PTHR37535">
    <property type="entry name" value="FLUG DOMAIN PROTEIN"/>
    <property type="match status" value="1"/>
</dbReference>
<dbReference type="EMBL" id="SOSA01001051">
    <property type="protein sequence ID" value="THC87768.1"/>
    <property type="molecule type" value="Genomic_DNA"/>
</dbReference>
<dbReference type="PANTHER" id="PTHR37535:SF3">
    <property type="entry name" value="FLUG DOMAIN-CONTAINING PROTEIN"/>
    <property type="match status" value="1"/>
</dbReference>
<keyword evidence="2" id="KW-1185">Reference proteome</keyword>
<gene>
    <name evidence="1" type="ORF">EYZ11_012787</name>
</gene>
<dbReference type="VEuPathDB" id="FungiDB:EYZ11_012787"/>
<dbReference type="Proteomes" id="UP000308092">
    <property type="component" value="Unassembled WGS sequence"/>
</dbReference>
<proteinExistence type="predicted"/>
<sequence>MSRDYKSISLEEQRQRKVEELRKLGEERGFTIEYQYEKKNKENEVSHKKRAPATDERYNHAVENWKLYFAKQEPDPPAQVLKLFCESYICLRKGDLPSQHSVRYNLSCFIAEWEKKTSRVLPIAVKKDVYNHIRNELTPRYGLQTKHREKFHVTAKDIDLLLRRLFQDDDHDYIHERSRFQDAFALSLFSASGARAGAIVESSSYRNTNECLYYKHLRFNIQYKDNKIKRWVTIDPEFVKGLRYSDEKVIPKTWITEQKVLGRNFVFYVMVAGLADRAFKGIHTVDELLSKVPPKGRESWTLEWEDSAKNLPVLRMVTSDGPDPVRGLTFSSLHHGLTSLAQRECFRDPLRIHGIRGRVASVIDSKASEATRSQALDHQNPDTYLKYQSKFKRADIQATYWNLDPDYECLEIEESMAHHRDPNAPQKLDAAALAEIENDKEMIDLYQRIDNLTKAIDGRPKEHSELVSQREKLYTKAAKKRRTKKQEFINNWWQSSYDDYIAGRDFTERDSTCRFSIYSKYMPERQLHARYVKNLYLKGEGCILPR</sequence>
<dbReference type="Pfam" id="PF11917">
    <property type="entry name" value="DUF3435"/>
    <property type="match status" value="1"/>
</dbReference>
<dbReference type="InterPro" id="IPR021842">
    <property type="entry name" value="DUF3435"/>
</dbReference>
<evidence type="ECO:0000313" key="2">
    <source>
        <dbReference type="Proteomes" id="UP000308092"/>
    </source>
</evidence>
<organism evidence="1 2">
    <name type="scientific">Aspergillus tanneri</name>
    <dbReference type="NCBI Taxonomy" id="1220188"/>
    <lineage>
        <taxon>Eukaryota</taxon>
        <taxon>Fungi</taxon>
        <taxon>Dikarya</taxon>
        <taxon>Ascomycota</taxon>
        <taxon>Pezizomycotina</taxon>
        <taxon>Eurotiomycetes</taxon>
        <taxon>Eurotiomycetidae</taxon>
        <taxon>Eurotiales</taxon>
        <taxon>Aspergillaceae</taxon>
        <taxon>Aspergillus</taxon>
        <taxon>Aspergillus subgen. Circumdati</taxon>
    </lineage>
</organism>
<name>A0A4S3J1H1_9EURO</name>
<protein>
    <submittedName>
        <fullName evidence="1">Uncharacterized protein</fullName>
    </submittedName>
</protein>
<evidence type="ECO:0000313" key="1">
    <source>
        <dbReference type="EMBL" id="THC87768.1"/>
    </source>
</evidence>
<dbReference type="STRING" id="1220188.A0A4S3J1H1"/>
<accession>A0A4S3J1H1</accession>
<reference evidence="1 2" key="1">
    <citation type="submission" date="2019-03" db="EMBL/GenBank/DDBJ databases">
        <title>The genome sequence of a newly discovered highly antifungal drug resistant Aspergillus species, Aspergillus tanneri NIH 1004.</title>
        <authorList>
            <person name="Mounaud S."/>
            <person name="Singh I."/>
            <person name="Joardar V."/>
            <person name="Pakala S."/>
            <person name="Pakala S."/>
            <person name="Venepally P."/>
            <person name="Hoover J."/>
            <person name="Nierman W."/>
            <person name="Chung J."/>
            <person name="Losada L."/>
        </authorList>
    </citation>
    <scope>NUCLEOTIDE SEQUENCE [LARGE SCALE GENOMIC DNA]</scope>
    <source>
        <strain evidence="1 2">NIH1004</strain>
    </source>
</reference>
<dbReference type="AlphaFoldDB" id="A0A4S3J1H1"/>
<comment type="caution">
    <text evidence="1">The sequence shown here is derived from an EMBL/GenBank/DDBJ whole genome shotgun (WGS) entry which is preliminary data.</text>
</comment>